<gene>
    <name evidence="1" type="ORF">SZN_23936</name>
</gene>
<dbReference type="AlphaFoldDB" id="G2GH03"/>
<organism evidence="1 2">
    <name type="scientific">Streptomyces zinciresistens K42</name>
    <dbReference type="NCBI Taxonomy" id="700597"/>
    <lineage>
        <taxon>Bacteria</taxon>
        <taxon>Bacillati</taxon>
        <taxon>Actinomycetota</taxon>
        <taxon>Actinomycetes</taxon>
        <taxon>Kitasatosporales</taxon>
        <taxon>Streptomycetaceae</taxon>
        <taxon>Streptomyces</taxon>
    </lineage>
</organism>
<evidence type="ECO:0000313" key="1">
    <source>
        <dbReference type="EMBL" id="EGX57209.1"/>
    </source>
</evidence>
<comment type="caution">
    <text evidence="1">The sequence shown here is derived from an EMBL/GenBank/DDBJ whole genome shotgun (WGS) entry which is preliminary data.</text>
</comment>
<keyword evidence="2" id="KW-1185">Reference proteome</keyword>
<dbReference type="Proteomes" id="UP000004217">
    <property type="component" value="Unassembled WGS sequence"/>
</dbReference>
<sequence>MDHRDELLTDAERGDSLLIRTSRAQGDRLVLDL</sequence>
<name>G2GH03_9ACTN</name>
<evidence type="ECO:0000313" key="2">
    <source>
        <dbReference type="Proteomes" id="UP000004217"/>
    </source>
</evidence>
<accession>G2GH03</accession>
<protein>
    <submittedName>
        <fullName evidence="1">Uncharacterized protein</fullName>
    </submittedName>
</protein>
<proteinExistence type="predicted"/>
<reference evidence="1 2" key="1">
    <citation type="submission" date="2011-08" db="EMBL/GenBank/DDBJ databases">
        <authorList>
            <person name="Lin Y."/>
            <person name="Hao X."/>
            <person name="Johnstone L."/>
            <person name="Miller S.J."/>
            <person name="Wei G."/>
            <person name="Rensing C."/>
        </authorList>
    </citation>
    <scope>NUCLEOTIDE SEQUENCE [LARGE SCALE GENOMIC DNA]</scope>
    <source>
        <strain evidence="1 2">K42</strain>
    </source>
</reference>
<dbReference type="EMBL" id="AGBF01000102">
    <property type="protein sequence ID" value="EGX57209.1"/>
    <property type="molecule type" value="Genomic_DNA"/>
</dbReference>